<accession>A0A9Q3BSX7</accession>
<name>A0A9Q3BSX7_9BASI</name>
<feature type="region of interest" description="Disordered" evidence="1">
    <location>
        <begin position="1"/>
        <end position="26"/>
    </location>
</feature>
<dbReference type="AlphaFoldDB" id="A0A9Q3BSX7"/>
<evidence type="ECO:0000313" key="3">
    <source>
        <dbReference type="Proteomes" id="UP000765509"/>
    </source>
</evidence>
<feature type="compositionally biased region" description="Polar residues" evidence="1">
    <location>
        <begin position="1"/>
        <end position="14"/>
    </location>
</feature>
<evidence type="ECO:0000313" key="2">
    <source>
        <dbReference type="EMBL" id="MBW0470312.1"/>
    </source>
</evidence>
<protein>
    <submittedName>
        <fullName evidence="2">Uncharacterized protein</fullName>
    </submittedName>
</protein>
<organism evidence="2 3">
    <name type="scientific">Austropuccinia psidii MF-1</name>
    <dbReference type="NCBI Taxonomy" id="1389203"/>
    <lineage>
        <taxon>Eukaryota</taxon>
        <taxon>Fungi</taxon>
        <taxon>Dikarya</taxon>
        <taxon>Basidiomycota</taxon>
        <taxon>Pucciniomycotina</taxon>
        <taxon>Pucciniomycetes</taxon>
        <taxon>Pucciniales</taxon>
        <taxon>Sphaerophragmiaceae</taxon>
        <taxon>Austropuccinia</taxon>
    </lineage>
</organism>
<gene>
    <name evidence="2" type="ORF">O181_010027</name>
</gene>
<sequence length="111" mass="12687">MVTSQQLQPVASSSRTRDDGSPLPFPATQVFQQRESWPIQVTREDPNIKNEGQDSVARLFQRIDRNSRKNGIQGELTSIAKANLGDMHGFQSSSRLQRVQNIFLKAYWWVL</sequence>
<proteinExistence type="predicted"/>
<dbReference type="Proteomes" id="UP000765509">
    <property type="component" value="Unassembled WGS sequence"/>
</dbReference>
<comment type="caution">
    <text evidence="2">The sequence shown here is derived from an EMBL/GenBank/DDBJ whole genome shotgun (WGS) entry which is preliminary data.</text>
</comment>
<evidence type="ECO:0000256" key="1">
    <source>
        <dbReference type="SAM" id="MobiDB-lite"/>
    </source>
</evidence>
<reference evidence="2" key="1">
    <citation type="submission" date="2021-03" db="EMBL/GenBank/DDBJ databases">
        <title>Draft genome sequence of rust myrtle Austropuccinia psidii MF-1, a brazilian biotype.</title>
        <authorList>
            <person name="Quecine M.C."/>
            <person name="Pachon D.M.R."/>
            <person name="Bonatelli M.L."/>
            <person name="Correr F.H."/>
            <person name="Franceschini L.M."/>
            <person name="Leite T.F."/>
            <person name="Margarido G.R.A."/>
            <person name="Almeida C.A."/>
            <person name="Ferrarezi J.A."/>
            <person name="Labate C.A."/>
        </authorList>
    </citation>
    <scope>NUCLEOTIDE SEQUENCE</scope>
    <source>
        <strain evidence="2">MF-1</strain>
    </source>
</reference>
<dbReference type="EMBL" id="AVOT02002424">
    <property type="protein sequence ID" value="MBW0470312.1"/>
    <property type="molecule type" value="Genomic_DNA"/>
</dbReference>
<keyword evidence="3" id="KW-1185">Reference proteome</keyword>